<dbReference type="Pfam" id="PF12169">
    <property type="entry name" value="DNA_pol3_gamma3"/>
    <property type="match status" value="1"/>
</dbReference>
<dbReference type="InterPro" id="IPR003593">
    <property type="entry name" value="AAA+_ATPase"/>
</dbReference>
<dbReference type="CDD" id="cd18137">
    <property type="entry name" value="HLD_clamp_pol_III_gamma_tau"/>
    <property type="match status" value="1"/>
</dbReference>
<sequence length="507" mass="58189">MFFDEAYIKFMTMSYLVLARKYRPQNFASVVGQTHVVKTLINALKLGKLSHALLFSGIKGTGKTTIARIVAKALNCKQLQDGYEPCNECSHCQEINRGIFVDVLEIDAASNRGIDQVRELIENLKYAPAKGKAKVYIIDESHMLTKEAANALLKSLEEPPSHVYFILATTEPNKLPPTILSRCQRFDFRRLELKTMAQYLRKICEQENYPMEPSALEFIARESQGSLRDALTFLDQAMAYGATTKEEIIQALGWHEESLVEDLAEILLERDLSRALKLAEEIFERGLDLIYLTEKLTEFFRNLFLAKALPGEVNINFQSLKLKESFISTTIEDLLLIFQILLRDLESLKKSSYPQLQFELTLAKICEYDKLIPIRELLKKLEEFSSQVEEIRLPQSHEPRYELTWKGYLEYLEKTSSPLYRVAKLLSPPEITPQAIKLIIKEEESILKSLYLPQIKESVEGFFGRPLEIIIEKPKTISQEEIKARPEVQAIMKTFGAKIAYIETTKE</sequence>
<dbReference type="NCBIfam" id="TIGR02397">
    <property type="entry name" value="dnaX_nterm"/>
    <property type="match status" value="1"/>
</dbReference>
<keyword evidence="3 11" id="KW-0548">Nucleotidyltransferase</keyword>
<evidence type="ECO:0000259" key="12">
    <source>
        <dbReference type="SMART" id="SM00382"/>
    </source>
</evidence>
<evidence type="ECO:0000256" key="10">
    <source>
        <dbReference type="ARBA" id="ARBA00049244"/>
    </source>
</evidence>
<dbReference type="Pfam" id="PF13177">
    <property type="entry name" value="DNA_pol3_delta2"/>
    <property type="match status" value="1"/>
</dbReference>
<dbReference type="AlphaFoldDB" id="A0A832GQ42"/>
<reference evidence="13" key="1">
    <citation type="journal article" date="2020" name="mSystems">
        <title>Genome- and Community-Level Interaction Insights into Carbon Utilization and Element Cycling Functions of Hydrothermarchaeota in Hydrothermal Sediment.</title>
        <authorList>
            <person name="Zhou Z."/>
            <person name="Liu Y."/>
            <person name="Xu W."/>
            <person name="Pan J."/>
            <person name="Luo Z.H."/>
            <person name="Li M."/>
        </authorList>
    </citation>
    <scope>NUCLEOTIDE SEQUENCE [LARGE SCALE GENOMIC DNA]</scope>
    <source>
        <strain evidence="13">SpSt-605</strain>
    </source>
</reference>
<keyword evidence="8 11" id="KW-0067">ATP-binding</keyword>
<evidence type="ECO:0000256" key="3">
    <source>
        <dbReference type="ARBA" id="ARBA00022695"/>
    </source>
</evidence>
<dbReference type="Gene3D" id="1.20.272.10">
    <property type="match status" value="1"/>
</dbReference>
<dbReference type="SUPFAM" id="SSF48019">
    <property type="entry name" value="post-AAA+ oligomerization domain-like"/>
    <property type="match status" value="1"/>
</dbReference>
<comment type="caution">
    <text evidence="13">The sequence shown here is derived from an EMBL/GenBank/DDBJ whole genome shotgun (WGS) entry which is preliminary data.</text>
</comment>
<dbReference type="NCBIfam" id="NF004046">
    <property type="entry name" value="PRK05563.1"/>
    <property type="match status" value="1"/>
</dbReference>
<dbReference type="Gene3D" id="3.40.50.300">
    <property type="entry name" value="P-loop containing nucleotide triphosphate hydrolases"/>
    <property type="match status" value="1"/>
</dbReference>
<dbReference type="PANTHER" id="PTHR11669:SF0">
    <property type="entry name" value="PROTEIN STICHEL-LIKE 2"/>
    <property type="match status" value="1"/>
</dbReference>
<proteinExistence type="inferred from homology"/>
<name>A0A832GQ42_9BACT</name>
<dbReference type="GO" id="GO:0003677">
    <property type="term" value="F:DNA binding"/>
    <property type="evidence" value="ECO:0007669"/>
    <property type="project" value="InterPro"/>
</dbReference>
<keyword evidence="6 11" id="KW-0547">Nucleotide-binding</keyword>
<comment type="subunit">
    <text evidence="11">DNA polymerase III contains a core (composed of alpha, epsilon and theta chains) that associates with a tau subunit. This core dimerizes to form the POLIII' complex. PolIII' associates with the gamma complex (composed of gamma, delta, delta', psi and chi chains) and with the beta chain to form the complete DNA polymerase III complex.</text>
</comment>
<protein>
    <recommendedName>
        <fullName evidence="11">DNA polymerase III subunit gamma/tau</fullName>
        <ecNumber evidence="11">2.7.7.7</ecNumber>
    </recommendedName>
</protein>
<dbReference type="InterPro" id="IPR050238">
    <property type="entry name" value="DNA_Rep/Repair_Clamp_Loader"/>
</dbReference>
<accession>A0A832GQ42</accession>
<evidence type="ECO:0000313" key="13">
    <source>
        <dbReference type="EMBL" id="HGV55791.1"/>
    </source>
</evidence>
<dbReference type="GO" id="GO:0009360">
    <property type="term" value="C:DNA polymerase III complex"/>
    <property type="evidence" value="ECO:0007669"/>
    <property type="project" value="InterPro"/>
</dbReference>
<evidence type="ECO:0000256" key="4">
    <source>
        <dbReference type="ARBA" id="ARBA00022705"/>
    </source>
</evidence>
<evidence type="ECO:0000256" key="7">
    <source>
        <dbReference type="ARBA" id="ARBA00022833"/>
    </source>
</evidence>
<dbReference type="FunFam" id="3.40.50.300:FF:000014">
    <property type="entry name" value="DNA polymerase III subunit gamma/tau"/>
    <property type="match status" value="1"/>
</dbReference>
<dbReference type="Pfam" id="PF22608">
    <property type="entry name" value="DNAX_ATPase_lid"/>
    <property type="match status" value="1"/>
</dbReference>
<evidence type="ECO:0000256" key="9">
    <source>
        <dbReference type="ARBA" id="ARBA00022932"/>
    </source>
</evidence>
<evidence type="ECO:0000256" key="11">
    <source>
        <dbReference type="RuleBase" id="RU364063"/>
    </source>
</evidence>
<dbReference type="GO" id="GO:0005524">
    <property type="term" value="F:ATP binding"/>
    <property type="evidence" value="ECO:0007669"/>
    <property type="project" value="UniProtKB-KW"/>
</dbReference>
<dbReference type="CDD" id="cd00009">
    <property type="entry name" value="AAA"/>
    <property type="match status" value="1"/>
</dbReference>
<dbReference type="FunFam" id="1.10.8.60:FF:000013">
    <property type="entry name" value="DNA polymerase III subunit gamma/tau"/>
    <property type="match status" value="1"/>
</dbReference>
<comment type="similarity">
    <text evidence="1 11">Belongs to the DnaX/STICHEL family.</text>
</comment>
<gene>
    <name evidence="11 13" type="primary">dnaX</name>
    <name evidence="13" type="ORF">ENT73_06920</name>
</gene>
<keyword evidence="4 11" id="KW-0235">DNA replication</keyword>
<evidence type="ECO:0000256" key="6">
    <source>
        <dbReference type="ARBA" id="ARBA00022741"/>
    </source>
</evidence>
<comment type="catalytic activity">
    <reaction evidence="10 11">
        <text>DNA(n) + a 2'-deoxyribonucleoside 5'-triphosphate = DNA(n+1) + diphosphate</text>
        <dbReference type="Rhea" id="RHEA:22508"/>
        <dbReference type="Rhea" id="RHEA-COMP:17339"/>
        <dbReference type="Rhea" id="RHEA-COMP:17340"/>
        <dbReference type="ChEBI" id="CHEBI:33019"/>
        <dbReference type="ChEBI" id="CHEBI:61560"/>
        <dbReference type="ChEBI" id="CHEBI:173112"/>
        <dbReference type="EC" id="2.7.7.7"/>
    </reaction>
</comment>
<dbReference type="GO" id="GO:0006261">
    <property type="term" value="P:DNA-templated DNA replication"/>
    <property type="evidence" value="ECO:0007669"/>
    <property type="project" value="TreeGrafter"/>
</dbReference>
<evidence type="ECO:0000256" key="2">
    <source>
        <dbReference type="ARBA" id="ARBA00022679"/>
    </source>
</evidence>
<keyword evidence="2 11" id="KW-0808">Transferase</keyword>
<dbReference type="PANTHER" id="PTHR11669">
    <property type="entry name" value="REPLICATION FACTOR C / DNA POLYMERASE III GAMMA-TAU SUBUNIT"/>
    <property type="match status" value="1"/>
</dbReference>
<dbReference type="GO" id="GO:0046872">
    <property type="term" value="F:metal ion binding"/>
    <property type="evidence" value="ECO:0007669"/>
    <property type="project" value="UniProtKB-KW"/>
</dbReference>
<dbReference type="InterPro" id="IPR008921">
    <property type="entry name" value="DNA_pol3_clamp-load_cplx_C"/>
</dbReference>
<dbReference type="InterPro" id="IPR027417">
    <property type="entry name" value="P-loop_NTPase"/>
</dbReference>
<dbReference type="EMBL" id="DSZU01000125">
    <property type="protein sequence ID" value="HGV55791.1"/>
    <property type="molecule type" value="Genomic_DNA"/>
</dbReference>
<dbReference type="InterPro" id="IPR012763">
    <property type="entry name" value="DNA_pol_III_sug/sutau_N"/>
</dbReference>
<keyword evidence="5" id="KW-0479">Metal-binding</keyword>
<feature type="domain" description="AAA+ ATPase" evidence="12">
    <location>
        <begin position="49"/>
        <end position="192"/>
    </location>
</feature>
<keyword evidence="7" id="KW-0862">Zinc</keyword>
<dbReference type="InterPro" id="IPR022754">
    <property type="entry name" value="DNA_pol_III_gamma-3"/>
</dbReference>
<dbReference type="Gene3D" id="1.10.8.60">
    <property type="match status" value="1"/>
</dbReference>
<dbReference type="EC" id="2.7.7.7" evidence="11"/>
<dbReference type="SUPFAM" id="SSF52540">
    <property type="entry name" value="P-loop containing nucleoside triphosphate hydrolases"/>
    <property type="match status" value="1"/>
</dbReference>
<dbReference type="InterPro" id="IPR045085">
    <property type="entry name" value="HLD_clamp_pol_III_gamma_tau"/>
</dbReference>
<evidence type="ECO:0000256" key="1">
    <source>
        <dbReference type="ARBA" id="ARBA00006360"/>
    </source>
</evidence>
<dbReference type="GO" id="GO:0003887">
    <property type="term" value="F:DNA-directed DNA polymerase activity"/>
    <property type="evidence" value="ECO:0007669"/>
    <property type="project" value="UniProtKB-KW"/>
</dbReference>
<evidence type="ECO:0000256" key="8">
    <source>
        <dbReference type="ARBA" id="ARBA00022840"/>
    </source>
</evidence>
<organism evidence="13">
    <name type="scientific">Caldimicrobium thiodismutans</name>
    <dbReference type="NCBI Taxonomy" id="1653476"/>
    <lineage>
        <taxon>Bacteria</taxon>
        <taxon>Pseudomonadati</taxon>
        <taxon>Thermodesulfobacteriota</taxon>
        <taxon>Thermodesulfobacteria</taxon>
        <taxon>Thermodesulfobacteriales</taxon>
        <taxon>Thermodesulfobacteriaceae</taxon>
        <taxon>Caldimicrobium</taxon>
    </lineage>
</organism>
<evidence type="ECO:0000256" key="5">
    <source>
        <dbReference type="ARBA" id="ARBA00022723"/>
    </source>
</evidence>
<dbReference type="SMART" id="SM00382">
    <property type="entry name" value="AAA"/>
    <property type="match status" value="1"/>
</dbReference>
<keyword evidence="9 11" id="KW-0239">DNA-directed DNA polymerase</keyword>
<comment type="function">
    <text evidence="11">DNA polymerase III is a complex, multichain enzyme responsible for most of the replicative synthesis in bacteria. This DNA polymerase also exhibits 3' to 5' exonuclease activity.</text>
</comment>